<accession>A0ABY3TCT0</accession>
<dbReference type="RefSeq" id="WP_237583858.1">
    <property type="nucleotide sequence ID" value="NZ_CP083440.1"/>
</dbReference>
<geneLocation type="plasmid" evidence="1 2">
    <name>pCL-A6099</name>
</geneLocation>
<sequence length="168" mass="17926">MEAVVAFKGEVLSVMEMIRLADEAPADSASSAGVLHTAAGNARDAAELVADGELPTAGWRFGVLQTLDDYTSTCRRGGTELGAAVFTDPPAPTASIELDAAFAALAEYLAERDGWTPPAWTSDTWRSVAPAEWWASTPSIYRDIALVESPRPFRDRGIWITLSGLARA</sequence>
<dbReference type="EMBL" id="CP083440">
    <property type="protein sequence ID" value="UKF26727.1"/>
    <property type="molecule type" value="Genomic_DNA"/>
</dbReference>
<keyword evidence="2" id="KW-1185">Reference proteome</keyword>
<keyword evidence="1" id="KW-0614">Plasmid</keyword>
<dbReference type="Proteomes" id="UP001649473">
    <property type="component" value="Plasmid pCL-A6099"/>
</dbReference>
<evidence type="ECO:0000313" key="2">
    <source>
        <dbReference type="Proteomes" id="UP001649473"/>
    </source>
</evidence>
<reference evidence="2" key="1">
    <citation type="submission" date="2024-08" db="EMBL/GenBank/DDBJ databases">
        <title>Description of the novel species Clavibacter lycopersicum isolated from tomato seeds.</title>
        <authorList>
            <person name="Arizala E.D."/>
            <person name="Dobhal S."/>
            <person name="Alvarez A."/>
            <person name="Arif M."/>
        </authorList>
    </citation>
    <scope>NUCLEOTIDE SEQUENCE [LARGE SCALE GENOMIC DNA]</scope>
    <source>
        <strain evidence="2">A6099</strain>
        <plasmid evidence="2">pCL-A6099</plasmid>
    </source>
</reference>
<gene>
    <name evidence="1" type="ORF">KYT88_15745</name>
</gene>
<evidence type="ECO:0000313" key="1">
    <source>
        <dbReference type="EMBL" id="UKF26727.1"/>
    </source>
</evidence>
<name>A0ABY3TCT0_9MICO</name>
<protein>
    <submittedName>
        <fullName evidence="1">Uncharacterized protein</fullName>
    </submittedName>
</protein>
<organism evidence="1 2">
    <name type="scientific">Clavibacter seminis</name>
    <dbReference type="NCBI Taxonomy" id="2860285"/>
    <lineage>
        <taxon>Bacteria</taxon>
        <taxon>Bacillati</taxon>
        <taxon>Actinomycetota</taxon>
        <taxon>Actinomycetes</taxon>
        <taxon>Micrococcales</taxon>
        <taxon>Microbacteriaceae</taxon>
        <taxon>Clavibacter</taxon>
    </lineage>
</organism>
<proteinExistence type="predicted"/>